<name>A0A367IJP1_RHIST</name>
<sequence>LSVFIFATTLLASLGSGIFFPAPTFLKENEDIDFEASDLHIKFLSNSGISDIVVLGSMGEAANLTEEERCHVIKQYVDSVKKHHTNLKVIAGSSVQSARATIAFTKQASAFGPNFALALSPSYYRSMIDDVVLVELSKHQNIIGIKDTDGDVGKMTTLIHRINPKDVSTKFFLPKLFIGAVSLIAKSGNVFLDLCVEIQRLYEEGKIDKAVQLQCKLAEADDALCRW</sequence>
<evidence type="ECO:0000256" key="2">
    <source>
        <dbReference type="SAM" id="SignalP"/>
    </source>
</evidence>
<dbReference type="Proteomes" id="UP000253551">
    <property type="component" value="Unassembled WGS sequence"/>
</dbReference>
<dbReference type="OrthoDB" id="191315at2759"/>
<organism evidence="3 4">
    <name type="scientific">Rhizopus stolonifer</name>
    <name type="common">Rhizopus nigricans</name>
    <dbReference type="NCBI Taxonomy" id="4846"/>
    <lineage>
        <taxon>Eukaryota</taxon>
        <taxon>Fungi</taxon>
        <taxon>Fungi incertae sedis</taxon>
        <taxon>Mucoromycota</taxon>
        <taxon>Mucoromycotina</taxon>
        <taxon>Mucoromycetes</taxon>
        <taxon>Mucorales</taxon>
        <taxon>Mucorineae</taxon>
        <taxon>Rhizopodaceae</taxon>
        <taxon>Rhizopus</taxon>
    </lineage>
</organism>
<proteinExistence type="predicted"/>
<keyword evidence="1" id="KW-0456">Lyase</keyword>
<dbReference type="PANTHER" id="PTHR12128:SF66">
    <property type="entry name" value="4-HYDROXY-2-OXOGLUTARATE ALDOLASE, MITOCHONDRIAL"/>
    <property type="match status" value="1"/>
</dbReference>
<evidence type="ECO:0000313" key="3">
    <source>
        <dbReference type="EMBL" id="RCH77883.1"/>
    </source>
</evidence>
<dbReference type="InterPro" id="IPR013785">
    <property type="entry name" value="Aldolase_TIM"/>
</dbReference>
<reference evidence="3 4" key="1">
    <citation type="journal article" date="2018" name="G3 (Bethesda)">
        <title>Phylogenetic and Phylogenomic Definition of Rhizopus Species.</title>
        <authorList>
            <person name="Gryganskyi A.P."/>
            <person name="Golan J."/>
            <person name="Dolatabadi S."/>
            <person name="Mondo S."/>
            <person name="Robb S."/>
            <person name="Idnurm A."/>
            <person name="Muszewska A."/>
            <person name="Steczkiewicz K."/>
            <person name="Masonjones S."/>
            <person name="Liao H.L."/>
            <person name="Gajdeczka M.T."/>
            <person name="Anike F."/>
            <person name="Vuek A."/>
            <person name="Anishchenko I.M."/>
            <person name="Voigt K."/>
            <person name="de Hoog G.S."/>
            <person name="Smith M.E."/>
            <person name="Heitman J."/>
            <person name="Vilgalys R."/>
            <person name="Stajich J.E."/>
        </authorList>
    </citation>
    <scope>NUCLEOTIDE SEQUENCE [LARGE SCALE GENOMIC DNA]</scope>
    <source>
        <strain evidence="3 4">LSU 92-RS-03</strain>
    </source>
</reference>
<feature type="chain" id="PRO_5016721905" evidence="2">
    <location>
        <begin position="18"/>
        <end position="227"/>
    </location>
</feature>
<dbReference type="Pfam" id="PF00701">
    <property type="entry name" value="DHDPS"/>
    <property type="match status" value="2"/>
</dbReference>
<gene>
    <name evidence="3" type="ORF">CU098_004280</name>
</gene>
<evidence type="ECO:0000313" key="4">
    <source>
        <dbReference type="Proteomes" id="UP000253551"/>
    </source>
</evidence>
<dbReference type="AlphaFoldDB" id="A0A367IJP1"/>
<dbReference type="PRINTS" id="PR00146">
    <property type="entry name" value="DHPICSNTHASE"/>
</dbReference>
<dbReference type="CDD" id="cd00408">
    <property type="entry name" value="DHDPS-like"/>
    <property type="match status" value="1"/>
</dbReference>
<dbReference type="EMBL" id="PJQM01007652">
    <property type="protein sequence ID" value="RCH77883.1"/>
    <property type="molecule type" value="Genomic_DNA"/>
</dbReference>
<dbReference type="Gene3D" id="3.20.20.70">
    <property type="entry name" value="Aldolase class I"/>
    <property type="match status" value="2"/>
</dbReference>
<comment type="caution">
    <text evidence="3">The sequence shown here is derived from an EMBL/GenBank/DDBJ whole genome shotgun (WGS) entry which is preliminary data.</text>
</comment>
<feature type="non-terminal residue" evidence="3">
    <location>
        <position position="1"/>
    </location>
</feature>
<protein>
    <submittedName>
        <fullName evidence="3">Uncharacterized protein</fullName>
    </submittedName>
</protein>
<dbReference type="GO" id="GO:0008840">
    <property type="term" value="F:4-hydroxy-tetrahydrodipicolinate synthase activity"/>
    <property type="evidence" value="ECO:0007669"/>
    <property type="project" value="TreeGrafter"/>
</dbReference>
<keyword evidence="4" id="KW-1185">Reference proteome</keyword>
<dbReference type="STRING" id="4846.A0A367IJP1"/>
<keyword evidence="2" id="KW-0732">Signal</keyword>
<dbReference type="SMART" id="SM01130">
    <property type="entry name" value="DHDPS"/>
    <property type="match status" value="1"/>
</dbReference>
<dbReference type="PANTHER" id="PTHR12128">
    <property type="entry name" value="DIHYDRODIPICOLINATE SYNTHASE"/>
    <property type="match status" value="1"/>
</dbReference>
<feature type="signal peptide" evidence="2">
    <location>
        <begin position="1"/>
        <end position="17"/>
    </location>
</feature>
<dbReference type="InterPro" id="IPR002220">
    <property type="entry name" value="DapA-like"/>
</dbReference>
<dbReference type="SUPFAM" id="SSF51569">
    <property type="entry name" value="Aldolase"/>
    <property type="match status" value="1"/>
</dbReference>
<evidence type="ECO:0000256" key="1">
    <source>
        <dbReference type="ARBA" id="ARBA00023239"/>
    </source>
</evidence>
<accession>A0A367IJP1</accession>